<name>B8HQG0_CYAP4</name>
<evidence type="ECO:0000259" key="2">
    <source>
        <dbReference type="Pfam" id="PF00675"/>
    </source>
</evidence>
<protein>
    <submittedName>
        <fullName evidence="4">Peptidase M16 domain protein</fullName>
    </submittedName>
</protein>
<evidence type="ECO:0000259" key="3">
    <source>
        <dbReference type="Pfam" id="PF05193"/>
    </source>
</evidence>
<accession>B8HQG0</accession>
<dbReference type="PANTHER" id="PTHR11851">
    <property type="entry name" value="METALLOPROTEASE"/>
    <property type="match status" value="1"/>
</dbReference>
<gene>
    <name evidence="4" type="ordered locus">Cyan7425_1580</name>
</gene>
<dbReference type="OrthoDB" id="9811314at2"/>
<dbReference type="Gene3D" id="3.30.830.10">
    <property type="entry name" value="Metalloenzyme, LuxS/M16 peptidase-like"/>
    <property type="match status" value="4"/>
</dbReference>
<dbReference type="Pfam" id="PF05193">
    <property type="entry name" value="Peptidase_M16_C"/>
    <property type="match status" value="2"/>
</dbReference>
<dbReference type="KEGG" id="cyn:Cyan7425_1580"/>
<dbReference type="Pfam" id="PF00675">
    <property type="entry name" value="Peptidase_M16"/>
    <property type="match status" value="2"/>
</dbReference>
<dbReference type="PANTHER" id="PTHR11851:SF49">
    <property type="entry name" value="MITOCHONDRIAL-PROCESSING PEPTIDASE SUBUNIT ALPHA"/>
    <property type="match status" value="1"/>
</dbReference>
<dbReference type="InterPro" id="IPR050361">
    <property type="entry name" value="MPP/UQCRC_Complex"/>
</dbReference>
<dbReference type="SUPFAM" id="SSF63411">
    <property type="entry name" value="LuxS/MPP-like metallohydrolase"/>
    <property type="match status" value="4"/>
</dbReference>
<feature type="domain" description="Peptidase M16 C-terminal" evidence="3">
    <location>
        <begin position="641"/>
        <end position="820"/>
    </location>
</feature>
<dbReference type="STRING" id="395961.Cyan7425_1580"/>
<evidence type="ECO:0000256" key="1">
    <source>
        <dbReference type="ARBA" id="ARBA00007261"/>
    </source>
</evidence>
<dbReference type="HOGENOM" id="CLU_007487_0_1_3"/>
<proteinExistence type="inferred from homology"/>
<reference evidence="4" key="1">
    <citation type="submission" date="2009-01" db="EMBL/GenBank/DDBJ databases">
        <title>Complete sequence of chromosome Cyanothece sp. PCC 7425.</title>
        <authorList>
            <consortium name="US DOE Joint Genome Institute"/>
            <person name="Lucas S."/>
            <person name="Copeland A."/>
            <person name="Lapidus A."/>
            <person name="Glavina del Rio T."/>
            <person name="Dalin E."/>
            <person name="Tice H."/>
            <person name="Bruce D."/>
            <person name="Goodwin L."/>
            <person name="Pitluck S."/>
            <person name="Sims D."/>
            <person name="Meineke L."/>
            <person name="Brettin T."/>
            <person name="Detter J.C."/>
            <person name="Han C."/>
            <person name="Larimer F."/>
            <person name="Land M."/>
            <person name="Hauser L."/>
            <person name="Kyrpides N."/>
            <person name="Ovchinnikova G."/>
            <person name="Liberton M."/>
            <person name="Stoeckel J."/>
            <person name="Banerjee A."/>
            <person name="Singh A."/>
            <person name="Page L."/>
            <person name="Sato H."/>
            <person name="Zhao L."/>
            <person name="Sherman L."/>
            <person name="Pakrasi H."/>
            <person name="Richardson P."/>
        </authorList>
    </citation>
    <scope>NUCLEOTIDE SEQUENCE</scope>
    <source>
        <strain evidence="4">PCC 7425</strain>
    </source>
</reference>
<dbReference type="GO" id="GO:0046872">
    <property type="term" value="F:metal ion binding"/>
    <property type="evidence" value="ECO:0007669"/>
    <property type="project" value="InterPro"/>
</dbReference>
<feature type="domain" description="Peptidase M16 N-terminal" evidence="2">
    <location>
        <begin position="27"/>
        <end position="169"/>
    </location>
</feature>
<dbReference type="EMBL" id="CP001344">
    <property type="protein sequence ID" value="ACL43950.1"/>
    <property type="molecule type" value="Genomic_DNA"/>
</dbReference>
<dbReference type="eggNOG" id="COG0612">
    <property type="taxonomic scope" value="Bacteria"/>
</dbReference>
<dbReference type="InterPro" id="IPR011249">
    <property type="entry name" value="Metalloenz_LuxS/M16"/>
</dbReference>
<feature type="domain" description="Peptidase M16 N-terminal" evidence="2">
    <location>
        <begin position="489"/>
        <end position="605"/>
    </location>
</feature>
<feature type="domain" description="Peptidase M16 C-terminal" evidence="3">
    <location>
        <begin position="178"/>
        <end position="362"/>
    </location>
</feature>
<dbReference type="InterPro" id="IPR011765">
    <property type="entry name" value="Pept_M16_N"/>
</dbReference>
<dbReference type="AlphaFoldDB" id="B8HQG0"/>
<sequence>MPSSPPLSTPSLSKDVQKHCLANGLTVLTKQVRTAPVVSVQIWYRVGSRNEPQGLNGISHQLEHLLFKGTKDRPVQFGRLFSALGSSFNAFTSYDMTAYFSTVSQNKLGAVLALEADRMLHTLITPEQLASEKRVVISELQGYENSPDYRLTRAVMGAAFPTSPYGLPVGGSKTDVESFTLDAVQDYYHRYYSPANAVLVITGDFETDQALDLVEQTFGALPAGPFVEAARMATPAPDPQPTRTLLLEEAGGTPLLEMVYPLPAILHPDVPAIEVMDAVLSAGRNSRLYQALVETGLASHIQTYAPILIEHGWYDIAAIPVGTPEGQFQDLARIEATILETIAQIQQEPISSAELQRARTQLRASFVLRNRDIDNQASQLAYDQIITGDYRYSDTYLASLEAVTVEDVQRVAQRYLQSDCRTIGRFQPLQPEFDPSLSGAPSLQTSENFSPGEPIDPAEVARYLPPYPAQISSSTQPLPERFTLPNGLRVLLLPDHSTPTVTLSGYLGAGSQFDSLSQAGLADLVAENLSSGTQTRDALTLAGLLEARGASLDLNAYREGVDIEGYTLAEDLPIVLDVLADVLQRSMFPVKELELTRQQTLIELQLELDDPARLGRRVFQQTLYPSDHPFHSFPTVESLSSLDRNDLISFYQRYYRPESTILTLVGDFDPLAARSLVEQYFADWQRGTSIAAVEGNVAFPAQLVYQNPTIAGKSQVITYLGHPGIHRQDPRFYAAILLNQVLGGDTLSSRLGNEIRDRQGLTYGIYSYFATGKLAGPFLIQMQTAPEDTPAAISATLALLEQFCQEGITEAELKTAKRSLIDSYSVELANLDNLSRTLLHQEVYGLPLAEIRTFPDRLAAVSLAEVQSTIRELIHPDRLVIVTAGPTVPPFTPPRR</sequence>
<evidence type="ECO:0000313" key="4">
    <source>
        <dbReference type="EMBL" id="ACL43950.1"/>
    </source>
</evidence>
<comment type="similarity">
    <text evidence="1">Belongs to the peptidase M16 family.</text>
</comment>
<organism evidence="4">
    <name type="scientific">Cyanothece sp. (strain PCC 7425 / ATCC 29141)</name>
    <dbReference type="NCBI Taxonomy" id="395961"/>
    <lineage>
        <taxon>Bacteria</taxon>
        <taxon>Bacillati</taxon>
        <taxon>Cyanobacteriota</taxon>
        <taxon>Cyanophyceae</taxon>
        <taxon>Gomontiellales</taxon>
        <taxon>Cyanothecaceae</taxon>
        <taxon>Cyanothece</taxon>
    </lineage>
</organism>
<dbReference type="InterPro" id="IPR007863">
    <property type="entry name" value="Peptidase_M16_C"/>
</dbReference>